<feature type="compositionally biased region" description="Basic and acidic residues" evidence="8">
    <location>
        <begin position="945"/>
        <end position="955"/>
    </location>
</feature>
<dbReference type="PANTHER" id="PTHR22781">
    <property type="entry name" value="DELTA ADAPTIN-RELATED"/>
    <property type="match status" value="1"/>
</dbReference>
<dbReference type="OrthoDB" id="10264595at2759"/>
<feature type="domain" description="Clathrin/coatomer adaptor adaptin-like N-terminal" evidence="9">
    <location>
        <begin position="21"/>
        <end position="461"/>
    </location>
</feature>
<dbReference type="Gene3D" id="1.25.10.10">
    <property type="entry name" value="Leucine-rich Repeat Variant"/>
    <property type="match status" value="1"/>
</dbReference>
<comment type="caution">
    <text evidence="10">The sequence shown here is derived from an EMBL/GenBank/DDBJ whole genome shotgun (WGS) entry which is preliminary data.</text>
</comment>
<gene>
    <name evidence="10" type="ORF">PENDEC_c003G02748</name>
</gene>
<protein>
    <recommendedName>
        <fullName evidence="7">AP-3 complex subunit delta</fullName>
    </recommendedName>
</protein>
<name>A0A1V6PJ30_PENDC</name>
<dbReference type="GO" id="GO:0010008">
    <property type="term" value="C:endosome membrane"/>
    <property type="evidence" value="ECO:0007669"/>
    <property type="project" value="TreeGrafter"/>
</dbReference>
<comment type="function">
    <text evidence="7">Part of the AP-3 complex, an adaptor-related complex which is not clathrin-associated. The complex is associated with the Golgi region as well as more peripheral structures. It facilitates the budding of vesicles from the Golgi membrane.</text>
</comment>
<dbReference type="PIRSF" id="PIRSF037092">
    <property type="entry name" value="AP3_complex_delta"/>
    <property type="match status" value="1"/>
</dbReference>
<dbReference type="GO" id="GO:0030123">
    <property type="term" value="C:AP-3 adaptor complex"/>
    <property type="evidence" value="ECO:0007669"/>
    <property type="project" value="InterPro"/>
</dbReference>
<keyword evidence="11" id="KW-1185">Reference proteome</keyword>
<dbReference type="GO" id="GO:0006896">
    <property type="term" value="P:Golgi to vacuole transport"/>
    <property type="evidence" value="ECO:0007669"/>
    <property type="project" value="TreeGrafter"/>
</dbReference>
<feature type="compositionally biased region" description="Basic and acidic residues" evidence="8">
    <location>
        <begin position="887"/>
        <end position="901"/>
    </location>
</feature>
<dbReference type="InterPro" id="IPR011989">
    <property type="entry name" value="ARM-like"/>
</dbReference>
<dbReference type="EMBL" id="MDYL01000003">
    <property type="protein sequence ID" value="OQD77045.1"/>
    <property type="molecule type" value="Genomic_DNA"/>
</dbReference>
<organism evidence="10 11">
    <name type="scientific">Penicillium decumbens</name>
    <dbReference type="NCBI Taxonomy" id="69771"/>
    <lineage>
        <taxon>Eukaryota</taxon>
        <taxon>Fungi</taxon>
        <taxon>Dikarya</taxon>
        <taxon>Ascomycota</taxon>
        <taxon>Pezizomycotina</taxon>
        <taxon>Eurotiomycetes</taxon>
        <taxon>Eurotiomycetidae</taxon>
        <taxon>Eurotiales</taxon>
        <taxon>Aspergillaceae</taxon>
        <taxon>Penicillium</taxon>
    </lineage>
</organism>
<evidence type="ECO:0000256" key="2">
    <source>
        <dbReference type="ARBA" id="ARBA00006613"/>
    </source>
</evidence>
<evidence type="ECO:0000259" key="9">
    <source>
        <dbReference type="Pfam" id="PF01602"/>
    </source>
</evidence>
<evidence type="ECO:0000256" key="6">
    <source>
        <dbReference type="ARBA" id="ARBA00023136"/>
    </source>
</evidence>
<evidence type="ECO:0000313" key="11">
    <source>
        <dbReference type="Proteomes" id="UP000191522"/>
    </source>
</evidence>
<sequence length="969" mass="107632">MVFEKSLYDLIKGLRTHKGGEDEYVQDCLRECKAEIKSQDMDKKATALLKLIYLEMFGYDMSWAAFNVLEVMSSPKYLQKRVGYLGAVQSFRPDTEVLMLATNMLKKDIVSPSIPCLSLPLVTLPHIITPSLAMSLLPDILSRLSHSSPVVRKKTIVCLYRLALVYPEALKSSWPKIKDRLMDDQEDISVTTAAINVVCELGWRRPHDFLPLAPRLFELLVDSGNNWMAIKIIKLFATLTPLEPRLTRKLLRPLTNIIQTTTAMSLLYECINGIIQGGILDGEEDLRERDEVATLCVGKLRGMIVIDSDPNLKYVALLALNRIVTTHPMLVSVQQDVIMDCLDDADVSIRLQALELAVGIVTSDTLQTVVNRLVDQLQLASSSSKASLNPEANLEADSSARLASDGFMEQTGSNARPGTSIDLPSEYRTEVVNRVLDICSQGNYAEMIDFDWYVGILVRLVSLLPPSGLDEYQHRPQTGQWSINGSRTTVAFRIGSEIRNVAVRVRGVRPEATRAAESLLLVDNRSILFPAGFNVGNDVLGPVAWVVGEYAECLVSPDRTLQSLIDPSNASLAPRTLQLFLQAIPKVFVQLNRSWKGRDTWKSELSLLLARVVDFLELLAAHPDLDVQERAIEFLEVLRLGAEAMRSDTQEVPFLLASIVPSLFEGLELNPVALSAQKKVILPPSLRLDEAFHDDLPGLFRDVNRSMLDAGTRNVLQDFYYTPDFTPSVKRPLYETAPVEIHLGPSYQNTVGGLIEDPSVLERRKYERRERFRDDPFYIASGGSSGTSTPLHDVFRSTNGDTLDIDSIPIVDLRLHDGQQGHVNRDSLASRRISPRKMEVATDETFGSDDTPLHSSLAGVATGSTGIKRSLLQVDSSGLRQLSLGNNDDRDPAVAHGDEGDAEMRKAMQNVEQMRLRMQRASERIQLEGTPAEGTLVKKKKSKKKPDDGDGEKAALSRSRGKKKKREAA</sequence>
<reference evidence="11" key="1">
    <citation type="journal article" date="2017" name="Nat. Microbiol.">
        <title>Global analysis of biosynthetic gene clusters reveals vast potential of secondary metabolite production in Penicillium species.</title>
        <authorList>
            <person name="Nielsen J.C."/>
            <person name="Grijseels S."/>
            <person name="Prigent S."/>
            <person name="Ji B."/>
            <person name="Dainat J."/>
            <person name="Nielsen K.F."/>
            <person name="Frisvad J.C."/>
            <person name="Workman M."/>
            <person name="Nielsen J."/>
        </authorList>
    </citation>
    <scope>NUCLEOTIDE SEQUENCE [LARGE SCALE GENOMIC DNA]</scope>
    <source>
        <strain evidence="11">IBT 11843</strain>
    </source>
</reference>
<dbReference type="Proteomes" id="UP000191522">
    <property type="component" value="Unassembled WGS sequence"/>
</dbReference>
<keyword evidence="6" id="KW-0472">Membrane</keyword>
<dbReference type="Pfam" id="PF01602">
    <property type="entry name" value="Adaptin_N"/>
    <property type="match status" value="1"/>
</dbReference>
<evidence type="ECO:0000313" key="10">
    <source>
        <dbReference type="EMBL" id="OQD77045.1"/>
    </source>
</evidence>
<evidence type="ECO:0000256" key="1">
    <source>
        <dbReference type="ARBA" id="ARBA00004308"/>
    </source>
</evidence>
<feature type="compositionally biased region" description="Basic residues" evidence="8">
    <location>
        <begin position="959"/>
        <end position="969"/>
    </location>
</feature>
<comment type="subunit">
    <text evidence="7">Adaptor protein complex 3 (AP-3) is a heterotetramer.</text>
</comment>
<dbReference type="STRING" id="69771.A0A1V6PJ30"/>
<comment type="similarity">
    <text evidence="2 7">Belongs to the adaptor complexes large subunit family.</text>
</comment>
<evidence type="ECO:0000256" key="4">
    <source>
        <dbReference type="ARBA" id="ARBA00022737"/>
    </source>
</evidence>
<dbReference type="GO" id="GO:0006623">
    <property type="term" value="P:protein targeting to vacuole"/>
    <property type="evidence" value="ECO:0007669"/>
    <property type="project" value="TreeGrafter"/>
</dbReference>
<dbReference type="AlphaFoldDB" id="A0A1V6PJ30"/>
<dbReference type="InterPro" id="IPR017105">
    <property type="entry name" value="AP3_complex_dsu"/>
</dbReference>
<evidence type="ECO:0000256" key="8">
    <source>
        <dbReference type="SAM" id="MobiDB-lite"/>
    </source>
</evidence>
<dbReference type="OMA" id="SGNNWMA"/>
<evidence type="ECO:0000256" key="5">
    <source>
        <dbReference type="ARBA" id="ARBA00022927"/>
    </source>
</evidence>
<dbReference type="InterPro" id="IPR002553">
    <property type="entry name" value="Clathrin/coatomer_adapt-like_N"/>
</dbReference>
<keyword evidence="5 7" id="KW-0653">Protein transport</keyword>
<keyword evidence="7" id="KW-0333">Golgi apparatus</keyword>
<dbReference type="GO" id="GO:0005794">
    <property type="term" value="C:Golgi apparatus"/>
    <property type="evidence" value="ECO:0007669"/>
    <property type="project" value="UniProtKB-SubCell"/>
</dbReference>
<dbReference type="PANTHER" id="PTHR22781:SF12">
    <property type="entry name" value="AP-3 COMPLEX SUBUNIT DELTA-1"/>
    <property type="match status" value="1"/>
</dbReference>
<accession>A0A1V6PJ30</accession>
<evidence type="ECO:0000256" key="3">
    <source>
        <dbReference type="ARBA" id="ARBA00022448"/>
    </source>
</evidence>
<feature type="region of interest" description="Disordered" evidence="8">
    <location>
        <begin position="922"/>
        <end position="969"/>
    </location>
</feature>
<dbReference type="InterPro" id="IPR016024">
    <property type="entry name" value="ARM-type_fold"/>
</dbReference>
<dbReference type="SUPFAM" id="SSF48371">
    <property type="entry name" value="ARM repeat"/>
    <property type="match status" value="1"/>
</dbReference>
<keyword evidence="3 7" id="KW-0813">Transport</keyword>
<evidence type="ECO:0000256" key="7">
    <source>
        <dbReference type="PIRNR" id="PIRNR037092"/>
    </source>
</evidence>
<comment type="subcellular location">
    <subcellularLocation>
        <location evidence="1">Endomembrane system</location>
    </subcellularLocation>
    <subcellularLocation>
        <location evidence="7">Golgi apparatus</location>
    </subcellularLocation>
</comment>
<proteinExistence type="inferred from homology"/>
<keyword evidence="4" id="KW-0677">Repeat</keyword>
<feature type="region of interest" description="Disordered" evidence="8">
    <location>
        <begin position="882"/>
        <end position="901"/>
    </location>
</feature>